<reference evidence="3 4" key="1">
    <citation type="submission" date="2020-08" db="EMBL/GenBank/DDBJ databases">
        <title>Genomic Encyclopedia of Type Strains, Phase IV (KMG-IV): sequencing the most valuable type-strain genomes for metagenomic binning, comparative biology and taxonomic classification.</title>
        <authorList>
            <person name="Goeker M."/>
        </authorList>
    </citation>
    <scope>NUCLEOTIDE SEQUENCE [LARGE SCALE GENOMIC DNA]</scope>
    <source>
        <strain evidence="3 4">DSM 103737</strain>
    </source>
</reference>
<feature type="transmembrane region" description="Helical" evidence="2">
    <location>
        <begin position="796"/>
        <end position="822"/>
    </location>
</feature>
<evidence type="ECO:0000313" key="4">
    <source>
        <dbReference type="Proteomes" id="UP000577362"/>
    </source>
</evidence>
<keyword evidence="2" id="KW-1133">Transmembrane helix</keyword>
<feature type="transmembrane region" description="Helical" evidence="2">
    <location>
        <begin position="252"/>
        <end position="270"/>
    </location>
</feature>
<dbReference type="PANTHER" id="PTHR38434">
    <property type="entry name" value="BLL2549 PROTEIN"/>
    <property type="match status" value="1"/>
</dbReference>
<feature type="transmembrane region" description="Helical" evidence="2">
    <location>
        <begin position="705"/>
        <end position="722"/>
    </location>
</feature>
<dbReference type="PANTHER" id="PTHR38434:SF1">
    <property type="entry name" value="BLL2549 PROTEIN"/>
    <property type="match status" value="1"/>
</dbReference>
<evidence type="ECO:0000313" key="3">
    <source>
        <dbReference type="EMBL" id="MBB4015349.1"/>
    </source>
</evidence>
<feature type="transmembrane region" description="Helical" evidence="2">
    <location>
        <begin position="613"/>
        <end position="629"/>
    </location>
</feature>
<organism evidence="3 4">
    <name type="scientific">Chelatococcus caeni</name>
    <dbReference type="NCBI Taxonomy" id="1348468"/>
    <lineage>
        <taxon>Bacteria</taxon>
        <taxon>Pseudomonadati</taxon>
        <taxon>Pseudomonadota</taxon>
        <taxon>Alphaproteobacteria</taxon>
        <taxon>Hyphomicrobiales</taxon>
        <taxon>Chelatococcaceae</taxon>
        <taxon>Chelatococcus</taxon>
    </lineage>
</organism>
<feature type="transmembrane region" description="Helical" evidence="2">
    <location>
        <begin position="491"/>
        <end position="511"/>
    </location>
</feature>
<feature type="transmembrane region" description="Helical" evidence="2">
    <location>
        <begin position="829"/>
        <end position="850"/>
    </location>
</feature>
<keyword evidence="2" id="KW-0472">Membrane</keyword>
<feature type="transmembrane region" description="Helical" evidence="2">
    <location>
        <begin position="925"/>
        <end position="942"/>
    </location>
</feature>
<dbReference type="Pfam" id="PF10101">
    <property type="entry name" value="DUF2339"/>
    <property type="match status" value="1"/>
</dbReference>
<proteinExistence type="predicted"/>
<feature type="transmembrane region" description="Helical" evidence="2">
    <location>
        <begin position="225"/>
        <end position="245"/>
    </location>
</feature>
<feature type="transmembrane region" description="Helical" evidence="2">
    <location>
        <begin position="6"/>
        <end position="31"/>
    </location>
</feature>
<evidence type="ECO:0000256" key="1">
    <source>
        <dbReference type="SAM" id="MobiDB-lite"/>
    </source>
</evidence>
<feature type="transmembrane region" description="Helical" evidence="2">
    <location>
        <begin position="154"/>
        <end position="178"/>
    </location>
</feature>
<feature type="transmembrane region" description="Helical" evidence="2">
    <location>
        <begin position="763"/>
        <end position="784"/>
    </location>
</feature>
<dbReference type="InterPro" id="IPR014600">
    <property type="entry name" value="UCP035905_mem"/>
</dbReference>
<accession>A0A840BVG7</accession>
<feature type="transmembrane region" description="Helical" evidence="2">
    <location>
        <begin position="674"/>
        <end position="693"/>
    </location>
</feature>
<dbReference type="EMBL" id="JACIEN010000001">
    <property type="protein sequence ID" value="MBB4015349.1"/>
    <property type="molecule type" value="Genomic_DNA"/>
</dbReference>
<feature type="transmembrane region" description="Helical" evidence="2">
    <location>
        <begin position="129"/>
        <end position="148"/>
    </location>
</feature>
<feature type="compositionally biased region" description="Pro residues" evidence="1">
    <location>
        <begin position="80"/>
        <end position="97"/>
    </location>
</feature>
<dbReference type="PIRSF" id="PIRSF035905">
    <property type="entry name" value="UCP035905_mp"/>
    <property type="match status" value="1"/>
</dbReference>
<feature type="transmembrane region" description="Helical" evidence="2">
    <location>
        <begin position="734"/>
        <end position="751"/>
    </location>
</feature>
<name>A0A840BVG7_9HYPH</name>
<evidence type="ECO:0000256" key="2">
    <source>
        <dbReference type="SAM" id="Phobius"/>
    </source>
</evidence>
<dbReference type="Proteomes" id="UP000577362">
    <property type="component" value="Unassembled WGS sequence"/>
</dbReference>
<keyword evidence="4" id="KW-1185">Reference proteome</keyword>
<feature type="transmembrane region" description="Helical" evidence="2">
    <location>
        <begin position="523"/>
        <end position="548"/>
    </location>
</feature>
<feature type="transmembrane region" description="Helical" evidence="2">
    <location>
        <begin position="554"/>
        <end position="575"/>
    </location>
</feature>
<dbReference type="RefSeq" id="WP_183315540.1">
    <property type="nucleotide sequence ID" value="NZ_JACIEN010000001.1"/>
</dbReference>
<feature type="region of interest" description="Disordered" evidence="1">
    <location>
        <begin position="66"/>
        <end position="104"/>
    </location>
</feature>
<dbReference type="InterPro" id="IPR019286">
    <property type="entry name" value="DUF2339_TM"/>
</dbReference>
<sequence length="961" mass="98085">MGDDSVIALIVLIALAVPVAAIAGFFMALGLRGRTSALEARLGVLELKLAEAGIVVPVVSGDAFSGLERPAPAPEEEPQAAPPPEPATEPEGPLPPDEPAEEPAPDLVPAAAATAAPQAGLEERLGSRWAVWVGGVALALGGVLLVRYSIEEGYFGPAARIFAGLATALALIAGGEWLRRRERGEEASALSTAGVSTAHVPSVLTAAGTMTAFASVYAAHALYGFIGPAFAFVLLGLIGVATMVAAALHGPALAALGLLGALAAPLLVTSDDPQPWPVVIYLVAVVAAAYGLARLRLWRWLAYSAAGGALLWGWLVVTSVGSADALPAMVLVLAQTVLAVVFLVALPHGGALPVTAGIPVAEAEGEPTAETGEDGGDAEAAVPAEPKAEPPFWTWPLDIPALAVLSAFGALAILAGDLAGGGGRATFSGAMVAILLVTGFAYAAAAGAGLIAALVAAGCLAFWPVARLAMLDPGGASLPGGPAFAPGEQPAALSLYLVFAVAAGLALLAAAVRRLMRGEDLPLVSAACHAAAGTTGVLALLVIAYWRVTAFDTSVPFALAAAVLALLFTGAARLLHGDDGEARPVAALGTGAMAAAALAALALGLTFALEKGMLTVAFALSALGTAFVSQRIAVPVLRYAVGATGLLVLGRVVWDPAIAGDALGTTPIFNWLLWGYGVPALAFALAARVLAMSGRDRVTQLCESLAILFSALLVFFEIRHALHDGDPFAPDSGFVEMGLMATAGLAFSIVLMRLELHRADPVYHFAGLAFGVLTLIVAGIGLLLGENPLFTDEPILGGAVFNTLVLAYLVPAVMAAGLAWLARAHRPTWYVRSALALALLLHLAFTVNVIRFLFQGPQIALWRQTGEAELWTYSAALVVIGVAILAVGLWRNWRFARLASAPYILIAVVKVFVVDLSSLEGVLRALSFIGLGLVLVGIGLAYQKLLRRSGGTAPAADGTVS</sequence>
<feature type="transmembrane region" description="Helical" evidence="2">
    <location>
        <begin position="300"/>
        <end position="320"/>
    </location>
</feature>
<dbReference type="AlphaFoldDB" id="A0A840BVG7"/>
<feature type="transmembrane region" description="Helical" evidence="2">
    <location>
        <begin position="399"/>
        <end position="419"/>
    </location>
</feature>
<feature type="transmembrane region" description="Helical" evidence="2">
    <location>
        <begin position="326"/>
        <end position="346"/>
    </location>
</feature>
<protein>
    <submittedName>
        <fullName evidence="3">Putative membrane protein</fullName>
    </submittedName>
</protein>
<comment type="caution">
    <text evidence="3">The sequence shown here is derived from an EMBL/GenBank/DDBJ whole genome shotgun (WGS) entry which is preliminary data.</text>
</comment>
<feature type="transmembrane region" description="Helical" evidence="2">
    <location>
        <begin position="587"/>
        <end position="607"/>
    </location>
</feature>
<gene>
    <name evidence="3" type="ORF">GGR16_000355</name>
</gene>
<feature type="transmembrane region" description="Helical" evidence="2">
    <location>
        <begin position="636"/>
        <end position="654"/>
    </location>
</feature>
<feature type="transmembrane region" description="Helical" evidence="2">
    <location>
        <begin position="870"/>
        <end position="890"/>
    </location>
</feature>
<feature type="transmembrane region" description="Helical" evidence="2">
    <location>
        <begin position="902"/>
        <end position="919"/>
    </location>
</feature>
<feature type="transmembrane region" description="Helical" evidence="2">
    <location>
        <begin position="276"/>
        <end position="293"/>
    </location>
</feature>
<keyword evidence="2" id="KW-0812">Transmembrane</keyword>